<organism evidence="9 10">
    <name type="scientific">Gottfriedia endophytica</name>
    <dbReference type="NCBI Taxonomy" id="2820819"/>
    <lineage>
        <taxon>Bacteria</taxon>
        <taxon>Bacillati</taxon>
        <taxon>Bacillota</taxon>
        <taxon>Bacilli</taxon>
        <taxon>Bacillales</taxon>
        <taxon>Bacillaceae</taxon>
        <taxon>Gottfriedia</taxon>
    </lineage>
</organism>
<evidence type="ECO:0000256" key="6">
    <source>
        <dbReference type="ARBA" id="ARBA00023136"/>
    </source>
</evidence>
<dbReference type="Gene3D" id="1.20.1250.20">
    <property type="entry name" value="MFS general substrate transporter like domains"/>
    <property type="match status" value="2"/>
</dbReference>
<feature type="transmembrane region" description="Helical" evidence="7">
    <location>
        <begin position="257"/>
        <end position="279"/>
    </location>
</feature>
<feature type="transmembrane region" description="Helical" evidence="7">
    <location>
        <begin position="286"/>
        <end position="305"/>
    </location>
</feature>
<evidence type="ECO:0000256" key="1">
    <source>
        <dbReference type="ARBA" id="ARBA00004651"/>
    </source>
</evidence>
<dbReference type="Proteomes" id="UP000682134">
    <property type="component" value="Unassembled WGS sequence"/>
</dbReference>
<dbReference type="InterPro" id="IPR022324">
    <property type="entry name" value="Bacilysin_exporter_BacE_put"/>
</dbReference>
<evidence type="ECO:0000256" key="5">
    <source>
        <dbReference type="ARBA" id="ARBA00022989"/>
    </source>
</evidence>
<feature type="transmembrane region" description="Helical" evidence="7">
    <location>
        <begin position="77"/>
        <end position="97"/>
    </location>
</feature>
<feature type="transmembrane region" description="Helical" evidence="7">
    <location>
        <begin position="12"/>
        <end position="39"/>
    </location>
</feature>
<dbReference type="PANTHER" id="PTHR43266:SF2">
    <property type="entry name" value="MAJOR FACILITATOR SUPERFAMILY (MFS) PROFILE DOMAIN-CONTAINING PROTEIN"/>
    <property type="match status" value="1"/>
</dbReference>
<evidence type="ECO:0000313" key="9">
    <source>
        <dbReference type="EMBL" id="MBP0725244.1"/>
    </source>
</evidence>
<evidence type="ECO:0000256" key="3">
    <source>
        <dbReference type="ARBA" id="ARBA00022475"/>
    </source>
</evidence>
<dbReference type="InterPro" id="IPR036259">
    <property type="entry name" value="MFS_trans_sf"/>
</dbReference>
<feature type="transmembrane region" description="Helical" evidence="7">
    <location>
        <begin position="166"/>
        <end position="187"/>
    </location>
</feature>
<feature type="domain" description="Major facilitator superfamily (MFS) profile" evidence="8">
    <location>
        <begin position="167"/>
        <end position="410"/>
    </location>
</feature>
<feature type="transmembrane region" description="Helical" evidence="7">
    <location>
        <begin position="311"/>
        <end position="333"/>
    </location>
</feature>
<evidence type="ECO:0000313" key="10">
    <source>
        <dbReference type="Proteomes" id="UP000682134"/>
    </source>
</evidence>
<keyword evidence="2" id="KW-0813">Transport</keyword>
<keyword evidence="10" id="KW-1185">Reference proteome</keyword>
<comment type="caution">
    <text evidence="9">The sequence shown here is derived from an EMBL/GenBank/DDBJ whole genome shotgun (WGS) entry which is preliminary data.</text>
</comment>
<dbReference type="Pfam" id="PF07690">
    <property type="entry name" value="MFS_1"/>
    <property type="match status" value="2"/>
</dbReference>
<feature type="transmembrane region" description="Helical" evidence="7">
    <location>
        <begin position="373"/>
        <end position="395"/>
    </location>
</feature>
<dbReference type="AlphaFoldDB" id="A0A940NH03"/>
<dbReference type="RefSeq" id="WP_209404611.1">
    <property type="nucleotide sequence ID" value="NZ_JAGIYQ010000005.1"/>
</dbReference>
<dbReference type="PANTHER" id="PTHR43266">
    <property type="entry name" value="MACROLIDE-EFFLUX PROTEIN"/>
    <property type="match status" value="1"/>
</dbReference>
<keyword evidence="4 7" id="KW-0812">Transmembrane</keyword>
<dbReference type="PRINTS" id="PR01988">
    <property type="entry name" value="EXPORTERBACE"/>
</dbReference>
<comment type="subcellular location">
    <subcellularLocation>
        <location evidence="1">Cell membrane</location>
        <topology evidence="1">Multi-pass membrane protein</topology>
    </subcellularLocation>
</comment>
<feature type="transmembrane region" description="Helical" evidence="7">
    <location>
        <begin position="208"/>
        <end position="237"/>
    </location>
</feature>
<dbReference type="GO" id="GO:0022857">
    <property type="term" value="F:transmembrane transporter activity"/>
    <property type="evidence" value="ECO:0007669"/>
    <property type="project" value="InterPro"/>
</dbReference>
<proteinExistence type="predicted"/>
<feature type="transmembrane region" description="Helical" evidence="7">
    <location>
        <begin position="103"/>
        <end position="125"/>
    </location>
</feature>
<dbReference type="EMBL" id="JAGIYQ010000005">
    <property type="protein sequence ID" value="MBP0725244.1"/>
    <property type="molecule type" value="Genomic_DNA"/>
</dbReference>
<keyword evidence="6 7" id="KW-0472">Membrane</keyword>
<reference evidence="9" key="1">
    <citation type="submission" date="2021-04" db="EMBL/GenBank/DDBJ databases">
        <title>Genome seq and assembly of Bacillus sp.</title>
        <authorList>
            <person name="Chhetri G."/>
        </authorList>
    </citation>
    <scope>NUCLEOTIDE SEQUENCE</scope>
    <source>
        <strain evidence="9">RG28</strain>
    </source>
</reference>
<dbReference type="CDD" id="cd06173">
    <property type="entry name" value="MFS_MefA_like"/>
    <property type="match status" value="1"/>
</dbReference>
<evidence type="ECO:0000256" key="2">
    <source>
        <dbReference type="ARBA" id="ARBA00022448"/>
    </source>
</evidence>
<accession>A0A940NH03</accession>
<gene>
    <name evidence="9" type="ORF">J5Y03_08585</name>
</gene>
<protein>
    <submittedName>
        <fullName evidence="9">MFS transporter</fullName>
    </submittedName>
</protein>
<evidence type="ECO:0000256" key="7">
    <source>
        <dbReference type="SAM" id="Phobius"/>
    </source>
</evidence>
<feature type="transmembrane region" description="Helical" evidence="7">
    <location>
        <begin position="137"/>
        <end position="160"/>
    </location>
</feature>
<keyword evidence="5 7" id="KW-1133">Transmembrane helix</keyword>
<feature type="transmembrane region" description="Helical" evidence="7">
    <location>
        <begin position="45"/>
        <end position="65"/>
    </location>
</feature>
<dbReference type="SUPFAM" id="SSF103473">
    <property type="entry name" value="MFS general substrate transporter"/>
    <property type="match status" value="1"/>
</dbReference>
<feature type="transmembrane region" description="Helical" evidence="7">
    <location>
        <begin position="345"/>
        <end position="367"/>
    </location>
</feature>
<keyword evidence="3" id="KW-1003">Cell membrane</keyword>
<dbReference type="PROSITE" id="PS50850">
    <property type="entry name" value="MFS"/>
    <property type="match status" value="1"/>
</dbReference>
<dbReference type="InterPro" id="IPR011701">
    <property type="entry name" value="MFS"/>
</dbReference>
<dbReference type="InterPro" id="IPR020846">
    <property type="entry name" value="MFS_dom"/>
</dbReference>
<sequence>MKNQQLRLSWRNPILMLLGSGISNLGDFVYLVAINVIIFERTHSAVAVAGLWIIGPIASLCTQFWSGMFIDRLNKRTILITMDIIRALIIAFIPLLSSITLTYIFIFTVNIASSIFGPTSSTYIAKHIPKEQRKQFNAYQGIVTSGAFIVGPAFAGLLLINNTPSVAIYINAVSFLLSGIVFLFLPSDHVSEEAKKTKFSIKLLKEDWVQVGGFVKTSTSIMSIYILFQLMMVFAFSLDTQEVVFTQKVVGLTQSDFGFLVSITGIGYVSSSFLISIFSKKLSTKILMGVGSIVFSIGYCIYAFSNSFYTISVGFILLGFFSAASNTGFVTFFQQSFPIDMMGRLNSIFGLFQSLLKICMVLVIGYFGQILSLRITIISGTLIIFCLSVVLLVIVMKPVNEKYLSEQLEG</sequence>
<evidence type="ECO:0000259" key="8">
    <source>
        <dbReference type="PROSITE" id="PS50850"/>
    </source>
</evidence>
<evidence type="ECO:0000256" key="4">
    <source>
        <dbReference type="ARBA" id="ARBA00022692"/>
    </source>
</evidence>
<name>A0A940NH03_9BACI</name>
<dbReference type="GO" id="GO:0005886">
    <property type="term" value="C:plasma membrane"/>
    <property type="evidence" value="ECO:0007669"/>
    <property type="project" value="UniProtKB-SubCell"/>
</dbReference>